<accession>A0AAV0VEQ9</accession>
<protein>
    <recommendedName>
        <fullName evidence="3">LAGLIDADG homing endonuclease</fullName>
    </recommendedName>
</protein>
<dbReference type="EMBL" id="CARXXK010000001">
    <property type="protein sequence ID" value="CAI6342663.1"/>
    <property type="molecule type" value="Genomic_DNA"/>
</dbReference>
<comment type="caution">
    <text evidence="1">The sequence shown here is derived from an EMBL/GenBank/DDBJ whole genome shotgun (WGS) entry which is preliminary data.</text>
</comment>
<keyword evidence="2" id="KW-1185">Reference proteome</keyword>
<name>A0AAV0VEQ9_9HEMI</name>
<evidence type="ECO:0000313" key="1">
    <source>
        <dbReference type="EMBL" id="CAI6342663.1"/>
    </source>
</evidence>
<proteinExistence type="predicted"/>
<evidence type="ECO:0008006" key="3">
    <source>
        <dbReference type="Google" id="ProtNLM"/>
    </source>
</evidence>
<dbReference type="Proteomes" id="UP001160148">
    <property type="component" value="Unassembled WGS sequence"/>
</dbReference>
<dbReference type="AlphaFoldDB" id="A0AAV0VEQ9"/>
<reference evidence="1 2" key="1">
    <citation type="submission" date="2023-01" db="EMBL/GenBank/DDBJ databases">
        <authorList>
            <person name="Whitehead M."/>
        </authorList>
    </citation>
    <scope>NUCLEOTIDE SEQUENCE [LARGE SCALE GENOMIC DNA]</scope>
</reference>
<sequence>MAEESYLHRTVDNIGDWILVKYIVGSKGKKIKHFVGIIKDKTDTNLLLSKFVKLKKELKNSSIFVYPVIEDIDKNVLVDNISCRLPLPKEGKGGELIFMVTFSQFNLK</sequence>
<gene>
    <name evidence="1" type="ORF">MEUPH1_LOCUS32</name>
</gene>
<organism evidence="1 2">
    <name type="scientific">Macrosiphum euphorbiae</name>
    <name type="common">potato aphid</name>
    <dbReference type="NCBI Taxonomy" id="13131"/>
    <lineage>
        <taxon>Eukaryota</taxon>
        <taxon>Metazoa</taxon>
        <taxon>Ecdysozoa</taxon>
        <taxon>Arthropoda</taxon>
        <taxon>Hexapoda</taxon>
        <taxon>Insecta</taxon>
        <taxon>Pterygota</taxon>
        <taxon>Neoptera</taxon>
        <taxon>Paraneoptera</taxon>
        <taxon>Hemiptera</taxon>
        <taxon>Sternorrhyncha</taxon>
        <taxon>Aphidomorpha</taxon>
        <taxon>Aphidoidea</taxon>
        <taxon>Aphididae</taxon>
        <taxon>Macrosiphini</taxon>
        <taxon>Macrosiphum</taxon>
    </lineage>
</organism>
<evidence type="ECO:0000313" key="2">
    <source>
        <dbReference type="Proteomes" id="UP001160148"/>
    </source>
</evidence>